<evidence type="ECO:0000313" key="9">
    <source>
        <dbReference type="Proteomes" id="UP001354989"/>
    </source>
</evidence>
<gene>
    <name evidence="8" type="ORF">PEPS_14700</name>
</gene>
<dbReference type="SUPFAM" id="SSF49313">
    <property type="entry name" value="Cadherin-like"/>
    <property type="match status" value="1"/>
</dbReference>
<dbReference type="InterPro" id="IPR036116">
    <property type="entry name" value="FN3_sf"/>
</dbReference>
<protein>
    <recommendedName>
        <fullName evidence="10">Fibronectin type-III domain-containing protein</fullName>
    </recommendedName>
</protein>
<proteinExistence type="inferred from homology"/>
<name>A0ABN6L7J9_9BACT</name>
<evidence type="ECO:0000256" key="3">
    <source>
        <dbReference type="ARBA" id="ARBA00022825"/>
    </source>
</evidence>
<comment type="similarity">
    <text evidence="4">Belongs to the peptidase S8 family.</text>
</comment>
<dbReference type="EMBL" id="AP025292">
    <property type="protein sequence ID" value="BDC99189.1"/>
    <property type="molecule type" value="Genomic_DNA"/>
</dbReference>
<dbReference type="Gene3D" id="2.60.40.4070">
    <property type="match status" value="1"/>
</dbReference>
<keyword evidence="3 4" id="KW-0720">Serine protease</keyword>
<dbReference type="InterPro" id="IPR022398">
    <property type="entry name" value="Peptidase_S8_His-AS"/>
</dbReference>
<dbReference type="PROSITE" id="PS50853">
    <property type="entry name" value="FN3"/>
    <property type="match status" value="1"/>
</dbReference>
<dbReference type="SUPFAM" id="SSF52743">
    <property type="entry name" value="Subtilisin-like"/>
    <property type="match status" value="1"/>
</dbReference>
<keyword evidence="9" id="KW-1185">Reference proteome</keyword>
<evidence type="ECO:0008006" key="10">
    <source>
        <dbReference type="Google" id="ProtNLM"/>
    </source>
</evidence>
<dbReference type="PROSITE" id="PS00137">
    <property type="entry name" value="SUBTILASE_HIS"/>
    <property type="match status" value="1"/>
</dbReference>
<dbReference type="PROSITE" id="PS51892">
    <property type="entry name" value="SUBTILASE"/>
    <property type="match status" value="1"/>
</dbReference>
<dbReference type="CDD" id="cd00063">
    <property type="entry name" value="FN3"/>
    <property type="match status" value="1"/>
</dbReference>
<evidence type="ECO:0000256" key="4">
    <source>
        <dbReference type="PROSITE-ProRule" id="PRU01240"/>
    </source>
</evidence>
<feature type="signal peptide" evidence="5">
    <location>
        <begin position="1"/>
        <end position="25"/>
    </location>
</feature>
<dbReference type="InterPro" id="IPR013783">
    <property type="entry name" value="Ig-like_fold"/>
</dbReference>
<dbReference type="InterPro" id="IPR003961">
    <property type="entry name" value="FN3_dom"/>
</dbReference>
<feature type="active site" description="Charge relay system" evidence="4">
    <location>
        <position position="438"/>
    </location>
</feature>
<dbReference type="SUPFAM" id="SSF49265">
    <property type="entry name" value="Fibronectin type III"/>
    <property type="match status" value="1"/>
</dbReference>
<dbReference type="InterPro" id="IPR026444">
    <property type="entry name" value="Secre_tail"/>
</dbReference>
<evidence type="ECO:0000256" key="5">
    <source>
        <dbReference type="SAM" id="SignalP"/>
    </source>
</evidence>
<dbReference type="Gene3D" id="3.40.50.200">
    <property type="entry name" value="Peptidase S8/S53 domain"/>
    <property type="match status" value="1"/>
</dbReference>
<evidence type="ECO:0000313" key="8">
    <source>
        <dbReference type="EMBL" id="BDC99189.1"/>
    </source>
</evidence>
<dbReference type="InterPro" id="IPR000209">
    <property type="entry name" value="Peptidase_S8/S53_dom"/>
</dbReference>
<dbReference type="Proteomes" id="UP001354989">
    <property type="component" value="Chromosome"/>
</dbReference>
<dbReference type="InterPro" id="IPR015500">
    <property type="entry name" value="Peptidase_S8_subtilisin-rel"/>
</dbReference>
<keyword evidence="5" id="KW-0732">Signal</keyword>
<sequence>MRKRLSFLNQLLFWLLLLIPAAGFSQQTATFQNGIANGVVRIKFKPEVAQMLAAQPMNQATGAKIGISTFDQVAQSLQGHNMQRVFPYNPKTEHKLKKHGLHLWYQIEVSGAVDMACQSFSSVASVEMAEPILEKQLIEPGTVQILPSSAVTNTDGSLPTNDPHLARQWHYSNDGSKDNWTAGADVNLFEAWKINTGDRRVIVSIHDEGIDVAHDDLAANMWVNQGEIPGNGIDDDGNGYVDDVHGYSFAYDQGEIVAQSHGTHVAGTVAAVNNNGVGIAGVAGGSGNDDGVLMMSCHTLTGPYANTAASYVYAADNGAVISQNSWGYINPGAYEQSVLDAIDYFIAEAGDYPGSPMKGGIVIFASGNSNADGEFYPGYYENVFTVASTGPANVRAYYSNYGSWVDVSAPGGDTSLKQEDGVLSTLPGNNYGFMQGTSMACPHVSGIAALVLSEHGSENFTPQDMWAHLKTATHSIYDLNPGFVGKLGTGAIDAALALQANEGHAPAQIADLALESAAHDFAVVTFSTPTDEDDGKPLRYEVYYSENTLTANNLESAMKVELVANSAAGEANTVELSGLKGETTYYVAVLAYDRWDNASPLSNVLQMVTNLGPVLVLDQQALNFTIDASTSASTSQSMTLANEGEGLLRWDYTHRQTGFNLAYNSVAPANYPKTLQHSGSAEVGRRAVQQIQRTSFDPEEIKDFENSTLSYSEGFAWYVIGEEDTSLPNSMATKFTVDDPKGFNLTNLQFWLELSEPSTKPIVEIYKGSSMSPDQLIYSKEYDYFYQGGQYLTLDEHFYFSQGESFFVAVHVPAGNLYPLGVSPAKDWDQAVGNQFMSFDFGSNWSPIQEAIGEDGWAWVILGNSQRQYLGEYISVVPSQGEIQQGEELTVEVQADASTLVNGDYNSNTIIRTNGTNQKEVRVVTSLNVTGHLPELHTPSIVNFGAVFVQDELEMEIDVANYGYGNFMVSNVSSSNDAFVWAQQSWEFNKVPARAIRPLKLKFQPQTSGNVNGVITIETTAGEHYQFNVFGVGAEPAALSLSPASQTFDLAVGEETTSSVTIENTGQYPLEYVIPRFADNVPEGVHRFGYSYESNLHADDLPWEWVELAEDDDAVEITDHFKGAGNNHHKINLSFGFPFYGTEYNEFFVSRYGAITFDDNSPYNEFPPGLGSMYTPNGYIYALGQELNVQNSGHIYVKEFEHEVIVEYKNVGSTWEGPSTFQIVLKSDGDFEVRYEDISAMATSTVLSFEPENKQDGVMIKYGGIDWDFFNDKTTELRYVMHSPGVDMVSDLSAFAGLIPVGGSETIDFTVKADGLVDGANIQKVTVFSNDPEAPYQSFEVNTNVSGGEAELEFNLTAFDLGQVYQGAEAYVHLNITNAGGAATAITSAEIPGDRFTHDFANDQIAARRSVRKMITLATDQLGEFAETLTLTDQDGNTHEFALTAEVVAAPAIEVTYEKQILTLAAGDSHSMAVEISNENGEAALDILPMGNSWLYATEAVVTDVNELAGTDFTYALKDNKKVLAGLEDAEAPVFRWDDIIQGGGTQIEIENPDHFATHYELPFDFNFYGDEYSDIYIGINGVISFDENYMFTLNDYIPTSGGLNNFLAPIWMVGGENYYDTDETKGIWVKEYEDKIVITYHRMQHIWAFFGGYASAQVILNKNGTIIYQYQADQAALSWLHHPTVGIENKTGTDGVEAAAFYQYIENGLALSFTPAKKITIPAGASKTINMTVDATNLIAGEYEGSLTLLNNTPLMEEYPLEVALTVEGSADLKLSEEALSFGKAMIYDELVDNWPSPKTYQRSFFLTNDGSAGASISSIVLNGEQVNDLQVGKMSEGFWGPQFVSIDWMEFPMTIIPGEVSSFVAILSPTTVNTDLSAELVFTFEDGQELILPITAMVVEPPVAEVNADTFTVLANTVDHQEQQVFTLSNANGGSVLDYDFVIDFNRAQSADMQPMANRVTHSAEDMNAIALTGNAAAVSSTEDYFDYLYYGTDDEPASALGFGGGAFTTLTGFTAPMAGFELASVQTWYRPYGLENGPITVEILVGNMDPTQAVLVAQQTFVTETSADETKGALMTFELSESVKIMPHERFYIKVYYDLGVEYPQGFVSMEESVANTFFYVEEDGSYTDISQFYDFETTAFMVRAIANEAIDGNWLTLSPSAGAVDSGASQDIELAFDASYSVMSENLAKVIAVSNDPVNDAPEVMISMKMNQAPMFELGESSAFDINEGETLVLELMATDAEGDDFEYTLAEAYEGLETEVRDGAFFLTYATDYEHEGNYEFVVYATDEYGFQSMHTVALTVNDVNRAPEASDMDQLILYVTEKSRTIAFADLFEDLDGDQVNYAITTTDETIAHGVQVQDSLMIFPIAAGDVEIVLVADDSRGGATTLSLEVSVLAKPLSSDDAASVKLYNTPNPATHSTMVHYNVNSGSEVVIEVFDLSGRKVKTLVDGFQSSGKYAVHFDCQSLTSGMYIINLNVGGDIHQTKMIKK</sequence>
<dbReference type="NCBIfam" id="TIGR04183">
    <property type="entry name" value="Por_Secre_tail"/>
    <property type="match status" value="1"/>
</dbReference>
<dbReference type="Gene3D" id="2.60.40.10">
    <property type="entry name" value="Immunoglobulins"/>
    <property type="match status" value="3"/>
</dbReference>
<evidence type="ECO:0000256" key="1">
    <source>
        <dbReference type="ARBA" id="ARBA00022670"/>
    </source>
</evidence>
<dbReference type="Pfam" id="PF18962">
    <property type="entry name" value="Por_Secre_tail"/>
    <property type="match status" value="1"/>
</dbReference>
<dbReference type="InterPro" id="IPR023828">
    <property type="entry name" value="Peptidase_S8_Ser-AS"/>
</dbReference>
<dbReference type="InterPro" id="IPR036852">
    <property type="entry name" value="Peptidase_S8/S53_dom_sf"/>
</dbReference>
<feature type="active site" description="Charge relay system" evidence="4">
    <location>
        <position position="261"/>
    </location>
</feature>
<feature type="domain" description="Fibronectin type-III" evidence="7">
    <location>
        <begin position="505"/>
        <end position="614"/>
    </location>
</feature>
<dbReference type="RefSeq" id="WP_338396646.1">
    <property type="nucleotide sequence ID" value="NZ_AP025292.1"/>
</dbReference>
<accession>A0ABN6L7J9</accession>
<dbReference type="PANTHER" id="PTHR42884:SF14">
    <property type="entry name" value="NEUROENDOCRINE CONVERTASE 1"/>
    <property type="match status" value="1"/>
</dbReference>
<evidence type="ECO:0000259" key="6">
    <source>
        <dbReference type="PROSITE" id="PS50268"/>
    </source>
</evidence>
<keyword evidence="1 4" id="KW-0645">Protease</keyword>
<reference evidence="8 9" key="1">
    <citation type="submission" date="2021-12" db="EMBL/GenBank/DDBJ databases">
        <title>Genome sequencing of bacteria with rrn-lacking chromosome and rrn-plasmid.</title>
        <authorList>
            <person name="Anda M."/>
            <person name="Iwasaki W."/>
        </authorList>
    </citation>
    <scope>NUCLEOTIDE SEQUENCE [LARGE SCALE GENOMIC DNA]</scope>
    <source>
        <strain evidence="8 9">NBRC 101262</strain>
    </source>
</reference>
<evidence type="ECO:0000256" key="2">
    <source>
        <dbReference type="ARBA" id="ARBA00022801"/>
    </source>
</evidence>
<keyword evidence="2 4" id="KW-0378">Hydrolase</keyword>
<feature type="chain" id="PRO_5046846056" description="Fibronectin type-III domain-containing protein" evidence="5">
    <location>
        <begin position="26"/>
        <end position="2494"/>
    </location>
</feature>
<dbReference type="Gene3D" id="2.60.40.60">
    <property type="entry name" value="Cadherins"/>
    <property type="match status" value="1"/>
</dbReference>
<organism evidence="8 9">
    <name type="scientific">Persicobacter psychrovividus</name>
    <dbReference type="NCBI Taxonomy" id="387638"/>
    <lineage>
        <taxon>Bacteria</taxon>
        <taxon>Pseudomonadati</taxon>
        <taxon>Bacteroidota</taxon>
        <taxon>Cytophagia</taxon>
        <taxon>Cytophagales</taxon>
        <taxon>Persicobacteraceae</taxon>
        <taxon>Persicobacter</taxon>
    </lineage>
</organism>
<dbReference type="Pfam" id="PF00082">
    <property type="entry name" value="Peptidase_S8"/>
    <property type="match status" value="1"/>
</dbReference>
<dbReference type="PRINTS" id="PR00723">
    <property type="entry name" value="SUBTILISIN"/>
</dbReference>
<dbReference type="PROSITE" id="PS50268">
    <property type="entry name" value="CADHERIN_2"/>
    <property type="match status" value="1"/>
</dbReference>
<feature type="active site" description="Charge relay system" evidence="4">
    <location>
        <position position="207"/>
    </location>
</feature>
<dbReference type="CDD" id="cd11304">
    <property type="entry name" value="Cadherin_repeat"/>
    <property type="match status" value="1"/>
</dbReference>
<dbReference type="InterPro" id="IPR002126">
    <property type="entry name" value="Cadherin-like_dom"/>
</dbReference>
<evidence type="ECO:0000259" key="7">
    <source>
        <dbReference type="PROSITE" id="PS50853"/>
    </source>
</evidence>
<feature type="domain" description="Cadherin" evidence="6">
    <location>
        <begin position="2235"/>
        <end position="2315"/>
    </location>
</feature>
<dbReference type="PANTHER" id="PTHR42884">
    <property type="entry name" value="PROPROTEIN CONVERTASE SUBTILISIN/KEXIN-RELATED"/>
    <property type="match status" value="1"/>
</dbReference>
<dbReference type="PROSITE" id="PS00138">
    <property type="entry name" value="SUBTILASE_SER"/>
    <property type="match status" value="1"/>
</dbReference>
<dbReference type="InterPro" id="IPR015919">
    <property type="entry name" value="Cadherin-like_sf"/>
</dbReference>